<organism evidence="1 2">
    <name type="scientific">Trichinella zimbabwensis</name>
    <dbReference type="NCBI Taxonomy" id="268475"/>
    <lineage>
        <taxon>Eukaryota</taxon>
        <taxon>Metazoa</taxon>
        <taxon>Ecdysozoa</taxon>
        <taxon>Nematoda</taxon>
        <taxon>Enoplea</taxon>
        <taxon>Dorylaimia</taxon>
        <taxon>Trichinellida</taxon>
        <taxon>Trichinellidae</taxon>
        <taxon>Trichinella</taxon>
    </lineage>
</organism>
<reference evidence="1 2" key="1">
    <citation type="submission" date="2015-01" db="EMBL/GenBank/DDBJ databases">
        <title>Evolution of Trichinella species and genotypes.</title>
        <authorList>
            <person name="Korhonen P.K."/>
            <person name="Edoardo P."/>
            <person name="Giuseppe L.R."/>
            <person name="Gasser R.B."/>
        </authorList>
    </citation>
    <scope>NUCLEOTIDE SEQUENCE [LARGE SCALE GENOMIC DNA]</scope>
    <source>
        <strain evidence="1">ISS1029</strain>
    </source>
</reference>
<dbReference type="EMBL" id="JYDP01000457">
    <property type="protein sequence ID" value="KRZ00527.1"/>
    <property type="molecule type" value="Genomic_DNA"/>
</dbReference>
<comment type="caution">
    <text evidence="1">The sequence shown here is derived from an EMBL/GenBank/DDBJ whole genome shotgun (WGS) entry which is preliminary data.</text>
</comment>
<dbReference type="OrthoDB" id="10415037at2759"/>
<proteinExistence type="predicted"/>
<evidence type="ECO:0000313" key="2">
    <source>
        <dbReference type="Proteomes" id="UP000055024"/>
    </source>
</evidence>
<evidence type="ECO:0000313" key="1">
    <source>
        <dbReference type="EMBL" id="KRZ00527.1"/>
    </source>
</evidence>
<dbReference type="AlphaFoldDB" id="A0A0V1GQS4"/>
<accession>A0A0V1GQS4</accession>
<name>A0A0V1GQS4_9BILA</name>
<keyword evidence="2" id="KW-1185">Reference proteome</keyword>
<dbReference type="Proteomes" id="UP000055024">
    <property type="component" value="Unassembled WGS sequence"/>
</dbReference>
<gene>
    <name evidence="1" type="ORF">T11_11364</name>
</gene>
<protein>
    <submittedName>
        <fullName evidence="1">Uncharacterized protein</fullName>
    </submittedName>
</protein>
<sequence>MATVCCCNTNAVLHNRKLQVPVVWFFAESPGTKSRFHLLRIQLTAFICPYQSNDFVRNHRVQFGYSSLLQYQRCAA</sequence>